<dbReference type="OrthoDB" id="2160189at2759"/>
<dbReference type="Gene3D" id="2.40.320.10">
    <property type="entry name" value="Hypothetical Protein Pfu-838710-001"/>
    <property type="match status" value="1"/>
</dbReference>
<accession>A0A5J4UNG5</accession>
<protein>
    <recommendedName>
        <fullName evidence="3">CYTH domain-containing protein</fullName>
    </recommendedName>
</protein>
<feature type="non-terminal residue" evidence="1">
    <location>
        <position position="1"/>
    </location>
</feature>
<evidence type="ECO:0000313" key="1">
    <source>
        <dbReference type="EMBL" id="KAA6371684.1"/>
    </source>
</evidence>
<proteinExistence type="predicted"/>
<evidence type="ECO:0000313" key="2">
    <source>
        <dbReference type="Proteomes" id="UP000324800"/>
    </source>
</evidence>
<reference evidence="1 2" key="1">
    <citation type="submission" date="2019-03" db="EMBL/GenBank/DDBJ databases">
        <title>Single cell metagenomics reveals metabolic interactions within the superorganism composed of flagellate Streblomastix strix and complex community of Bacteroidetes bacteria on its surface.</title>
        <authorList>
            <person name="Treitli S.C."/>
            <person name="Kolisko M."/>
            <person name="Husnik F."/>
            <person name="Keeling P."/>
            <person name="Hampl V."/>
        </authorList>
    </citation>
    <scope>NUCLEOTIDE SEQUENCE [LARGE SCALE GENOMIC DNA]</scope>
    <source>
        <strain evidence="1">ST1C</strain>
    </source>
</reference>
<sequence length="101" mass="12065">RYLKQKFTQLLKLDFFGKFSTERRKKKWYWKEDEDGGKSEVTLEFDKVTLPGKTVYQLEIETSQHELIQPIIEKKLQEGGVVFTRSTMGKLAMFKQTQYHK</sequence>
<dbReference type="AlphaFoldDB" id="A0A5J4UNG5"/>
<evidence type="ECO:0008006" key="3">
    <source>
        <dbReference type="Google" id="ProtNLM"/>
    </source>
</evidence>
<comment type="caution">
    <text evidence="1">The sequence shown here is derived from an EMBL/GenBank/DDBJ whole genome shotgun (WGS) entry which is preliminary data.</text>
</comment>
<name>A0A5J4UNG5_9EUKA</name>
<dbReference type="EMBL" id="SNRW01014246">
    <property type="protein sequence ID" value="KAA6371684.1"/>
    <property type="molecule type" value="Genomic_DNA"/>
</dbReference>
<gene>
    <name evidence="1" type="ORF">EZS28_032790</name>
</gene>
<organism evidence="1 2">
    <name type="scientific">Streblomastix strix</name>
    <dbReference type="NCBI Taxonomy" id="222440"/>
    <lineage>
        <taxon>Eukaryota</taxon>
        <taxon>Metamonada</taxon>
        <taxon>Preaxostyla</taxon>
        <taxon>Oxymonadida</taxon>
        <taxon>Streblomastigidae</taxon>
        <taxon>Streblomastix</taxon>
    </lineage>
</organism>
<dbReference type="Proteomes" id="UP000324800">
    <property type="component" value="Unassembled WGS sequence"/>
</dbReference>